<feature type="compositionally biased region" description="Pro residues" evidence="1">
    <location>
        <begin position="38"/>
        <end position="56"/>
    </location>
</feature>
<dbReference type="GO" id="GO:0000492">
    <property type="term" value="P:box C/D snoRNP assembly"/>
    <property type="evidence" value="ECO:0007669"/>
    <property type="project" value="TreeGrafter"/>
</dbReference>
<dbReference type="InterPro" id="IPR013087">
    <property type="entry name" value="Znf_C2H2_type"/>
</dbReference>
<dbReference type="Pfam" id="PF10453">
    <property type="entry name" value="NUFIP1"/>
    <property type="match status" value="1"/>
</dbReference>
<dbReference type="EMBL" id="CAIIXF020000004">
    <property type="protein sequence ID" value="CAH1780624.1"/>
    <property type="molecule type" value="Genomic_DNA"/>
</dbReference>
<feature type="compositionally biased region" description="Basic and acidic residues" evidence="1">
    <location>
        <begin position="302"/>
        <end position="318"/>
    </location>
</feature>
<feature type="region of interest" description="Disordered" evidence="1">
    <location>
        <begin position="430"/>
        <end position="486"/>
    </location>
</feature>
<feature type="compositionally biased region" description="Polar residues" evidence="1">
    <location>
        <begin position="474"/>
        <end position="486"/>
    </location>
</feature>
<dbReference type="PANTHER" id="PTHR13309">
    <property type="entry name" value="NUCLEAR FRAGILE X MENTAL RETARDATION PROTEIN INTERACTING PROTEIN 1"/>
    <property type="match status" value="1"/>
</dbReference>
<dbReference type="InterPro" id="IPR039136">
    <property type="entry name" value="NUFIP1-like"/>
</dbReference>
<dbReference type="GO" id="GO:0003723">
    <property type="term" value="F:RNA binding"/>
    <property type="evidence" value="ECO:0007669"/>
    <property type="project" value="InterPro"/>
</dbReference>
<feature type="region of interest" description="Disordered" evidence="1">
    <location>
        <begin position="282"/>
        <end position="381"/>
    </location>
</feature>
<feature type="compositionally biased region" description="Basic and acidic residues" evidence="1">
    <location>
        <begin position="358"/>
        <end position="368"/>
    </location>
</feature>
<evidence type="ECO:0000313" key="2">
    <source>
        <dbReference type="EMBL" id="CAH1780624.1"/>
    </source>
</evidence>
<reference evidence="2" key="1">
    <citation type="submission" date="2022-03" db="EMBL/GenBank/DDBJ databases">
        <authorList>
            <person name="Martin C."/>
        </authorList>
    </citation>
    <scope>NUCLEOTIDE SEQUENCE</scope>
</reference>
<evidence type="ECO:0000313" key="3">
    <source>
        <dbReference type="Proteomes" id="UP000749559"/>
    </source>
</evidence>
<dbReference type="InterPro" id="IPR019496">
    <property type="entry name" value="NUFIP1_cons_dom"/>
</dbReference>
<feature type="compositionally biased region" description="Basic and acidic residues" evidence="1">
    <location>
        <begin position="439"/>
        <end position="459"/>
    </location>
</feature>
<dbReference type="PROSITE" id="PS50157">
    <property type="entry name" value="ZINC_FINGER_C2H2_2"/>
    <property type="match status" value="1"/>
</dbReference>
<comment type="caution">
    <text evidence="2">The sequence shown here is derived from an EMBL/GenBank/DDBJ whole genome shotgun (WGS) entry which is preliminary data.</text>
</comment>
<dbReference type="PROSITE" id="PS00028">
    <property type="entry name" value="ZINC_FINGER_C2H2_1"/>
    <property type="match status" value="1"/>
</dbReference>
<feature type="compositionally biased region" description="Polar residues" evidence="1">
    <location>
        <begin position="369"/>
        <end position="381"/>
    </location>
</feature>
<dbReference type="GO" id="GO:0005634">
    <property type="term" value="C:nucleus"/>
    <property type="evidence" value="ECO:0007669"/>
    <property type="project" value="TreeGrafter"/>
</dbReference>
<sequence length="545" mass="61376">MECNIKVEESGSTPMHSIGTDPNKGNDTQNGPTSNSNPPSPYRFPPPFPPRQPGPPGFMMQPRPFGPPMTPPGMGHPGMIPPGMGPRYGSPHWNGPPRGYPPPRGPPNYNNRGPQGHRSRGPRNQGPRGPATGNQHQTGQFPPNGHLHNPNQQGGNRFNRPKQGSGKNDKVNKRDKAENNNFYCDTCDRGYKEESKFKEHTDSHEQCRVEGCRYIAAPKLVKMHYDLQHRTGMAKKIWETESKEDLQKWINERKKNFPTKATIEKKKQILAEKVERGEVIQEQYFGQMRGGHHKHPRGGQGRGRDRGRGRGRGHDRPSHHSNQYKPGDDSRKRPAPDDHQDAVVAKDPKLDPMAYILDNEKTDTKSETKSSPINDSNSTLPSALSSLVSSYGDISDSDASGEDVPVELQTHTGYVASQVIALYHSIGNKAGDLDTNGGRIEENVGGVKKEPQGEREQNKGRQRHRRKRRKTKNDPSTTNNVKHQKSTLLQKLLAREIRHERNVLLQCIRYLVKKQLVKRQNKDTQIKTMNSQNIIDDEIWENNKL</sequence>
<dbReference type="PANTHER" id="PTHR13309:SF0">
    <property type="entry name" value="FMR1-INTERACTING PROTEIN NUFIP1"/>
    <property type="match status" value="1"/>
</dbReference>
<evidence type="ECO:0000256" key="1">
    <source>
        <dbReference type="SAM" id="MobiDB-lite"/>
    </source>
</evidence>
<protein>
    <submittedName>
        <fullName evidence="2">Uncharacterized protein</fullName>
    </submittedName>
</protein>
<feature type="region of interest" description="Disordered" evidence="1">
    <location>
        <begin position="1"/>
        <end position="187"/>
    </location>
</feature>
<feature type="compositionally biased region" description="Basic and acidic residues" evidence="1">
    <location>
        <begin position="326"/>
        <end position="350"/>
    </location>
</feature>
<dbReference type="AlphaFoldDB" id="A0A8J1UEE2"/>
<dbReference type="Proteomes" id="UP000749559">
    <property type="component" value="Unassembled WGS sequence"/>
</dbReference>
<dbReference type="OrthoDB" id="273070at2759"/>
<feature type="compositionally biased region" description="Basic residues" evidence="1">
    <location>
        <begin position="460"/>
        <end position="471"/>
    </location>
</feature>
<feature type="compositionally biased region" description="Basic and acidic residues" evidence="1">
    <location>
        <begin position="167"/>
        <end position="178"/>
    </location>
</feature>
<keyword evidence="3" id="KW-1185">Reference proteome</keyword>
<name>A0A8J1UEE2_OWEFU</name>
<feature type="compositionally biased region" description="Polar residues" evidence="1">
    <location>
        <begin position="132"/>
        <end position="141"/>
    </location>
</feature>
<proteinExistence type="predicted"/>
<accession>A0A8J1UEE2</accession>
<gene>
    <name evidence="2" type="ORF">OFUS_LOCUS7290</name>
</gene>
<organism evidence="2 3">
    <name type="scientific">Owenia fusiformis</name>
    <name type="common">Polychaete worm</name>
    <dbReference type="NCBI Taxonomy" id="6347"/>
    <lineage>
        <taxon>Eukaryota</taxon>
        <taxon>Metazoa</taxon>
        <taxon>Spiralia</taxon>
        <taxon>Lophotrochozoa</taxon>
        <taxon>Annelida</taxon>
        <taxon>Polychaeta</taxon>
        <taxon>Sedentaria</taxon>
        <taxon>Canalipalpata</taxon>
        <taxon>Sabellida</taxon>
        <taxon>Oweniida</taxon>
        <taxon>Oweniidae</taxon>
        <taxon>Owenia</taxon>
    </lineage>
</organism>